<evidence type="ECO:0000313" key="13">
    <source>
        <dbReference type="EMBL" id="KAF5729024.1"/>
    </source>
</evidence>
<keyword evidence="8 10" id="KW-0456">Lyase</keyword>
<dbReference type="Proteomes" id="UP000593562">
    <property type="component" value="Unassembled WGS sequence"/>
</dbReference>
<dbReference type="NCBIfam" id="TIGR00263">
    <property type="entry name" value="trpB"/>
    <property type="match status" value="1"/>
</dbReference>
<keyword evidence="14" id="KW-1185">Reference proteome</keyword>
<dbReference type="UniPathway" id="UPA00035">
    <property type="reaction ID" value="UER00044"/>
</dbReference>
<evidence type="ECO:0000256" key="3">
    <source>
        <dbReference type="ARBA" id="ARBA00012043"/>
    </source>
</evidence>
<reference evidence="13 14" key="1">
    <citation type="journal article" date="2020" name="Nat. Commun.">
        <title>Genome of Tripterygium wilfordii and identification of cytochrome P450 involved in triptolide biosynthesis.</title>
        <authorList>
            <person name="Tu L."/>
            <person name="Su P."/>
            <person name="Zhang Z."/>
            <person name="Gao L."/>
            <person name="Wang J."/>
            <person name="Hu T."/>
            <person name="Zhou J."/>
            <person name="Zhang Y."/>
            <person name="Zhao Y."/>
            <person name="Liu Y."/>
            <person name="Song Y."/>
            <person name="Tong Y."/>
            <person name="Lu Y."/>
            <person name="Yang J."/>
            <person name="Xu C."/>
            <person name="Jia M."/>
            <person name="Peters R.J."/>
            <person name="Huang L."/>
            <person name="Gao W."/>
        </authorList>
    </citation>
    <scope>NUCLEOTIDE SEQUENCE [LARGE SCALE GENOMIC DNA]</scope>
    <source>
        <strain evidence="14">cv. XIE 37</strain>
        <tissue evidence="13">Leaf</tissue>
    </source>
</reference>
<comment type="pathway">
    <text evidence="2 10">Amino-acid biosynthesis; L-tryptophan biosynthesis; L-tryptophan from chorismate: step 5/5.</text>
</comment>
<dbReference type="PANTHER" id="PTHR48077:SF4">
    <property type="entry name" value="TRYPTOPHAN SYNTHASE"/>
    <property type="match status" value="1"/>
</dbReference>
<dbReference type="SUPFAM" id="SSF53686">
    <property type="entry name" value="Tryptophan synthase beta subunit-like PLP-dependent enzymes"/>
    <property type="match status" value="1"/>
</dbReference>
<protein>
    <recommendedName>
        <fullName evidence="3 10">Tryptophan synthase</fullName>
        <ecNumber evidence="3 10">4.2.1.20</ecNumber>
    </recommendedName>
</protein>
<dbReference type="InterPro" id="IPR006653">
    <property type="entry name" value="Trp_synth_b_CS"/>
</dbReference>
<feature type="compositionally biased region" description="Basic residues" evidence="11">
    <location>
        <begin position="469"/>
        <end position="478"/>
    </location>
</feature>
<feature type="region of interest" description="Disordered" evidence="11">
    <location>
        <begin position="461"/>
        <end position="482"/>
    </location>
</feature>
<dbReference type="Gene3D" id="3.40.50.1100">
    <property type="match status" value="2"/>
</dbReference>
<organism evidence="13 14">
    <name type="scientific">Tripterygium wilfordii</name>
    <name type="common">Thunder God vine</name>
    <dbReference type="NCBI Taxonomy" id="458696"/>
    <lineage>
        <taxon>Eukaryota</taxon>
        <taxon>Viridiplantae</taxon>
        <taxon>Streptophyta</taxon>
        <taxon>Embryophyta</taxon>
        <taxon>Tracheophyta</taxon>
        <taxon>Spermatophyta</taxon>
        <taxon>Magnoliopsida</taxon>
        <taxon>eudicotyledons</taxon>
        <taxon>Gunneridae</taxon>
        <taxon>Pentapetalae</taxon>
        <taxon>rosids</taxon>
        <taxon>fabids</taxon>
        <taxon>Celastrales</taxon>
        <taxon>Celastraceae</taxon>
        <taxon>Tripterygium</taxon>
    </lineage>
</organism>
<dbReference type="EMBL" id="JAAARO010000021">
    <property type="protein sequence ID" value="KAF5729024.1"/>
    <property type="molecule type" value="Genomic_DNA"/>
</dbReference>
<evidence type="ECO:0000256" key="5">
    <source>
        <dbReference type="ARBA" id="ARBA00022822"/>
    </source>
</evidence>
<comment type="catalytic activity">
    <reaction evidence="9 10">
        <text>(1S,2R)-1-C-(indol-3-yl)glycerol 3-phosphate + L-serine = D-glyceraldehyde 3-phosphate + L-tryptophan + H2O</text>
        <dbReference type="Rhea" id="RHEA:10532"/>
        <dbReference type="ChEBI" id="CHEBI:15377"/>
        <dbReference type="ChEBI" id="CHEBI:33384"/>
        <dbReference type="ChEBI" id="CHEBI:57912"/>
        <dbReference type="ChEBI" id="CHEBI:58866"/>
        <dbReference type="ChEBI" id="CHEBI:59776"/>
        <dbReference type="EC" id="4.2.1.20"/>
    </reaction>
</comment>
<evidence type="ECO:0000313" key="14">
    <source>
        <dbReference type="Proteomes" id="UP000593562"/>
    </source>
</evidence>
<dbReference type="PROSITE" id="PS00168">
    <property type="entry name" value="TRP_SYNTHASE_BETA"/>
    <property type="match status" value="1"/>
</dbReference>
<dbReference type="FunFam" id="3.40.50.1100:FF:000004">
    <property type="entry name" value="Tryptophan synthase beta chain"/>
    <property type="match status" value="1"/>
</dbReference>
<feature type="domain" description="Tryptophan synthase beta chain-like PALP" evidence="12">
    <location>
        <begin position="114"/>
        <end position="328"/>
    </location>
</feature>
<evidence type="ECO:0000256" key="1">
    <source>
        <dbReference type="ARBA" id="ARBA00001933"/>
    </source>
</evidence>
<evidence type="ECO:0000256" key="4">
    <source>
        <dbReference type="ARBA" id="ARBA00022605"/>
    </source>
</evidence>
<keyword evidence="7 10" id="KW-0057">Aromatic amino acid biosynthesis</keyword>
<dbReference type="GO" id="GO:0004834">
    <property type="term" value="F:tryptophan synthase activity"/>
    <property type="evidence" value="ECO:0007669"/>
    <property type="project" value="UniProtKB-EC"/>
</dbReference>
<dbReference type="EC" id="4.2.1.20" evidence="3 10"/>
<evidence type="ECO:0000256" key="10">
    <source>
        <dbReference type="RuleBase" id="RU003663"/>
    </source>
</evidence>
<evidence type="ECO:0000256" key="6">
    <source>
        <dbReference type="ARBA" id="ARBA00022898"/>
    </source>
</evidence>
<evidence type="ECO:0000256" key="9">
    <source>
        <dbReference type="ARBA" id="ARBA00049047"/>
    </source>
</evidence>
<evidence type="ECO:0000256" key="11">
    <source>
        <dbReference type="SAM" id="MobiDB-lite"/>
    </source>
</evidence>
<comment type="cofactor">
    <cofactor evidence="1 10">
        <name>pyridoxal 5'-phosphate</name>
        <dbReference type="ChEBI" id="CHEBI:597326"/>
    </cofactor>
</comment>
<dbReference type="CDD" id="cd06446">
    <property type="entry name" value="Trp-synth_B"/>
    <property type="match status" value="1"/>
</dbReference>
<name>A0A7J7C4H8_TRIWF</name>
<sequence>MALTNAQTAFFIGQSRTSSRSQPWPVKLKIGHAHAPVVSAMLDVKTDHVLAQKLSLTPEAPESKVFPEKFGRFGGKFVPETLITCLNKLEAEFKLVVHDSEFQEELSTALRDYAGRETPLYFAEKLTNHYKNENGEGPEIYLKREDLNHTGSHKINNAIAQTMIAKRMGRTRVVAATGAGQHGVATAAACARLSLECIVFMGSTDVMKQASNVQLMKLLGAQVISVEGNFKDASSEAIRGWVGNLESSYYLSGTVVGPHPCPSMVREFQSVIGKETRKQAMDKWGDKPDVLIACVGSGSNALGLFHEFIGDEDVRLIGVEAAGFGLDSGRHSATLARGHVGVYHGAMSYLLQDEEGQIIGPHSIGVGLEYPGVSPELSFLKDTGRIEIHSATDTEAVDGMQLLDKYNFKEAFIYFTRLDVYSLTFGPPLSFHSLQAVMQIRRNNSSLRGLSCTGFSREALPHSAERHQSGRKLQRPRGQRCCNSPKLQPSKIDRFRDNCFCFYQDCKFLRFPN</sequence>
<proteinExistence type="inferred from homology"/>
<gene>
    <name evidence="13" type="ORF">HS088_TW21G01181</name>
</gene>
<dbReference type="Pfam" id="PF00291">
    <property type="entry name" value="PALP"/>
    <property type="match status" value="1"/>
</dbReference>
<dbReference type="AlphaFoldDB" id="A0A7J7C4H8"/>
<dbReference type="GO" id="GO:0005737">
    <property type="term" value="C:cytoplasm"/>
    <property type="evidence" value="ECO:0007669"/>
    <property type="project" value="TreeGrafter"/>
</dbReference>
<keyword evidence="4 10" id="KW-0028">Amino-acid biosynthesis</keyword>
<keyword evidence="5 10" id="KW-0822">Tryptophan biosynthesis</keyword>
<dbReference type="InterPro" id="IPR023026">
    <property type="entry name" value="Trp_synth_beta/beta-like"/>
</dbReference>
<dbReference type="HAMAP" id="MF_00133">
    <property type="entry name" value="Trp_synth_beta"/>
    <property type="match status" value="1"/>
</dbReference>
<dbReference type="InterPro" id="IPR001926">
    <property type="entry name" value="TrpB-like_PALP"/>
</dbReference>
<comment type="caution">
    <text evidence="13">The sequence shown here is derived from an EMBL/GenBank/DDBJ whole genome shotgun (WGS) entry which is preliminary data.</text>
</comment>
<keyword evidence="6 10" id="KW-0663">Pyridoxal phosphate</keyword>
<dbReference type="InParanoid" id="A0A7J7C4H8"/>
<dbReference type="PANTHER" id="PTHR48077">
    <property type="entry name" value="TRYPTOPHAN SYNTHASE-RELATED"/>
    <property type="match status" value="1"/>
</dbReference>
<evidence type="ECO:0000256" key="8">
    <source>
        <dbReference type="ARBA" id="ARBA00023239"/>
    </source>
</evidence>
<evidence type="ECO:0000256" key="7">
    <source>
        <dbReference type="ARBA" id="ARBA00023141"/>
    </source>
</evidence>
<dbReference type="InterPro" id="IPR006654">
    <property type="entry name" value="Trp_synth_beta"/>
</dbReference>
<dbReference type="InterPro" id="IPR036052">
    <property type="entry name" value="TrpB-like_PALP_sf"/>
</dbReference>
<evidence type="ECO:0000259" key="12">
    <source>
        <dbReference type="Pfam" id="PF00291"/>
    </source>
</evidence>
<evidence type="ECO:0000256" key="2">
    <source>
        <dbReference type="ARBA" id="ARBA00004733"/>
    </source>
</evidence>
<accession>A0A7J7C4H8</accession>